<dbReference type="WBParaSite" id="JU765_v2.g17779.t1">
    <property type="protein sequence ID" value="JU765_v2.g17779.t1"/>
    <property type="gene ID" value="JU765_v2.g17779"/>
</dbReference>
<evidence type="ECO:0000313" key="2">
    <source>
        <dbReference type="WBParaSite" id="JU765_v2.g17779.t1"/>
    </source>
</evidence>
<proteinExistence type="predicted"/>
<accession>A0AC34QN53</accession>
<dbReference type="Proteomes" id="UP000887576">
    <property type="component" value="Unplaced"/>
</dbReference>
<reference evidence="2" key="1">
    <citation type="submission" date="2022-11" db="UniProtKB">
        <authorList>
            <consortium name="WormBaseParasite"/>
        </authorList>
    </citation>
    <scope>IDENTIFICATION</scope>
</reference>
<organism evidence="1 2">
    <name type="scientific">Panagrolaimus sp. JU765</name>
    <dbReference type="NCBI Taxonomy" id="591449"/>
    <lineage>
        <taxon>Eukaryota</taxon>
        <taxon>Metazoa</taxon>
        <taxon>Ecdysozoa</taxon>
        <taxon>Nematoda</taxon>
        <taxon>Chromadorea</taxon>
        <taxon>Rhabditida</taxon>
        <taxon>Tylenchina</taxon>
        <taxon>Panagrolaimomorpha</taxon>
        <taxon>Panagrolaimoidea</taxon>
        <taxon>Panagrolaimidae</taxon>
        <taxon>Panagrolaimus</taxon>
    </lineage>
</organism>
<evidence type="ECO:0000313" key="1">
    <source>
        <dbReference type="Proteomes" id="UP000887576"/>
    </source>
</evidence>
<protein>
    <submittedName>
        <fullName evidence="2">Uncharacterized protein</fullName>
    </submittedName>
</protein>
<sequence length="1195" mass="137879">MYEICRINQTVSGCREALLYLRNASHDFESLIGMINVEQSWENDPNQKQQSLAWEVKATSNALKNFRMTPECAETEGSWHVVENRRRKNTNSSGDESADEKNEKEQKKTSIYERLAYNLPRPVRPTSPNEMTLSDSAGTNLMCPRSAMDLPQTKASMAKMAYSRERLWKGQMKPLLEERLQRRQQQTANGTSRRPTYSQVAKGGSSEKSDSDKNRSREPSLASISETAEEDDNLSTVTMAELGQPTTSSNPKSLKNNQPDKQLSFDDIRQSLISANSLMVELEGDDEWKSITAEEESLAQEEESLQKEILEEERSSIDDEFEREANKRFGKTPTRYKKSWKEVVENWSPVPSQTESSNDTMNSHHFKMNSADVVYRKPGEVAQVHEKLSSPSRKRPPSDFEKRLSEKQQKAYELRQKLLEEKAQRLKELHQKVTEVKVRRENVAMKKRNLLSEKMVKACENRERNLAEVVKKAKSDDFRIQEVQLINTLEAMYLKCDMDSKDQMRREKLQVLAEMQEKKKQKQAAKHAQVEENRMAQQMKQQEKLLEKSEKMEARIQNAADQRNQILEETRQKQRKITAKIERLKEEESKSQQILIEKLQNKQTKAEKMHEEGLENVKMKALESVTAREMNGNQMIIRMNELDEEMTERKCLTCRVKILGYHHAIAHICSTAHLANRKLLDKPLTFDFLRNESENVIAELKDKEELRCILAETGIPEFDANVPKKRRSKLWQRLLKENVELKLVPEMVDKNVYKLIKEMEAGMANMAKYKFAIDATRMALEKTFIEMDKIIFVGPDTIDQKLVSKIFSTGILKSALNFLALPFFHEKSVSVCIKRLFMKCSAFIQAVLMLPSISATAFFSDYLTDITELIVVTSQKFLQNPVEYEQAMACLGMLSRFSTDSLNMNFKERLTTLITYLASHDFPEVVKRFFKELHSSSIPDRLQLSANMQICVTNCICSVITFFVFTTGDLKNPKEELDVLMIMFFHFAVNKIRTTFLISDNDTETTHNSPNEEIVIRHLFSALIDSIPKIAQNPSSFGVLRRALLAEDGTVGMHLILLLISVLKEEIKCLSSMKPDPREKIIRLAGYLPLFDPSLGRMCLVGWQSSFLFVLTQQLDFYCPPVAKWNLLASLVSIVRTDQAALEIFQSNIGVSWLLLFLQRLKSGRIKETDDMKIILPKELREEYLKFYEQKWDLE</sequence>
<name>A0AC34QN53_9BILA</name>